<dbReference type="SUPFAM" id="SSF50494">
    <property type="entry name" value="Trypsin-like serine proteases"/>
    <property type="match status" value="1"/>
</dbReference>
<accession>A0A8S1BZ99</accession>
<dbReference type="PROSITE" id="PS50240">
    <property type="entry name" value="TRYPSIN_DOM"/>
    <property type="match status" value="1"/>
</dbReference>
<evidence type="ECO:0000256" key="1">
    <source>
        <dbReference type="ARBA" id="ARBA00022670"/>
    </source>
</evidence>
<dbReference type="GO" id="GO:0006508">
    <property type="term" value="P:proteolysis"/>
    <property type="evidence" value="ECO:0007669"/>
    <property type="project" value="UniProtKB-KW"/>
</dbReference>
<dbReference type="AlphaFoldDB" id="A0A8S1BZ99"/>
<dbReference type="Gene3D" id="2.40.10.10">
    <property type="entry name" value="Trypsin-like serine proteases"/>
    <property type="match status" value="1"/>
</dbReference>
<dbReference type="InterPro" id="IPR001254">
    <property type="entry name" value="Trypsin_dom"/>
</dbReference>
<evidence type="ECO:0000256" key="5">
    <source>
        <dbReference type="SAM" id="SignalP"/>
    </source>
</evidence>
<dbReference type="PANTHER" id="PTHR24276">
    <property type="entry name" value="POLYSERASE-RELATED"/>
    <property type="match status" value="1"/>
</dbReference>
<keyword evidence="5" id="KW-0732">Signal</keyword>
<name>A0A8S1BZ99_9INSE</name>
<keyword evidence="2" id="KW-0378">Hydrolase</keyword>
<keyword evidence="3" id="KW-0720">Serine protease</keyword>
<dbReference type="GO" id="GO:0004252">
    <property type="term" value="F:serine-type endopeptidase activity"/>
    <property type="evidence" value="ECO:0007669"/>
    <property type="project" value="InterPro"/>
</dbReference>
<dbReference type="OrthoDB" id="8440449at2759"/>
<keyword evidence="1" id="KW-0645">Protease</keyword>
<feature type="signal peptide" evidence="5">
    <location>
        <begin position="1"/>
        <end position="16"/>
    </location>
</feature>
<dbReference type="EMBL" id="CADEPI010000007">
    <property type="protein sequence ID" value="CAB3362102.1"/>
    <property type="molecule type" value="Genomic_DNA"/>
</dbReference>
<dbReference type="Proteomes" id="UP000494165">
    <property type="component" value="Unassembled WGS sequence"/>
</dbReference>
<evidence type="ECO:0000313" key="7">
    <source>
        <dbReference type="EMBL" id="CAB3362102.1"/>
    </source>
</evidence>
<organism evidence="7 8">
    <name type="scientific">Cloeon dipterum</name>
    <dbReference type="NCBI Taxonomy" id="197152"/>
    <lineage>
        <taxon>Eukaryota</taxon>
        <taxon>Metazoa</taxon>
        <taxon>Ecdysozoa</taxon>
        <taxon>Arthropoda</taxon>
        <taxon>Hexapoda</taxon>
        <taxon>Insecta</taxon>
        <taxon>Pterygota</taxon>
        <taxon>Palaeoptera</taxon>
        <taxon>Ephemeroptera</taxon>
        <taxon>Pisciforma</taxon>
        <taxon>Baetidae</taxon>
        <taxon>Cloeon</taxon>
    </lineage>
</organism>
<reference evidence="7 8" key="1">
    <citation type="submission" date="2020-04" db="EMBL/GenBank/DDBJ databases">
        <authorList>
            <person name="Alioto T."/>
            <person name="Alioto T."/>
            <person name="Gomez Garrido J."/>
        </authorList>
    </citation>
    <scope>NUCLEOTIDE SEQUENCE [LARGE SCALE GENOMIC DNA]</scope>
</reference>
<dbReference type="InterPro" id="IPR043504">
    <property type="entry name" value="Peptidase_S1_PA_chymotrypsin"/>
</dbReference>
<evidence type="ECO:0000256" key="2">
    <source>
        <dbReference type="ARBA" id="ARBA00022801"/>
    </source>
</evidence>
<dbReference type="InterPro" id="IPR009003">
    <property type="entry name" value="Peptidase_S1_PA"/>
</dbReference>
<comment type="caution">
    <text evidence="7">The sequence shown here is derived from an EMBL/GenBank/DDBJ whole genome shotgun (WGS) entry which is preliminary data.</text>
</comment>
<proteinExistence type="predicted"/>
<sequence>MIRVIYFLALAVTVFALPNKFEIAVGDDRIANGTDAPQGKYPSQSYGNESKLLKEVDINIMSNADCQAIHYNPVYDFHICGGVTEYDKGQCGLDSGGGMFVDGMQVGIISWYIEPCGVAPYPGVSTKVSHYIDWISEHIIPRQLD</sequence>
<gene>
    <name evidence="7" type="ORF">CLODIP_2_CD01722</name>
</gene>
<keyword evidence="8" id="KW-1185">Reference proteome</keyword>
<feature type="domain" description="Peptidase S1" evidence="6">
    <location>
        <begin position="1"/>
        <end position="140"/>
    </location>
</feature>
<feature type="chain" id="PRO_5035949818" description="Peptidase S1 domain-containing protein" evidence="5">
    <location>
        <begin position="17"/>
        <end position="145"/>
    </location>
</feature>
<dbReference type="Pfam" id="PF00089">
    <property type="entry name" value="Trypsin"/>
    <property type="match status" value="1"/>
</dbReference>
<keyword evidence="4" id="KW-1015">Disulfide bond</keyword>
<evidence type="ECO:0000256" key="4">
    <source>
        <dbReference type="ARBA" id="ARBA00023157"/>
    </source>
</evidence>
<dbReference type="SMART" id="SM00020">
    <property type="entry name" value="Tryp_SPc"/>
    <property type="match status" value="1"/>
</dbReference>
<dbReference type="PANTHER" id="PTHR24276:SF98">
    <property type="entry name" value="FI18310P1-RELATED"/>
    <property type="match status" value="1"/>
</dbReference>
<evidence type="ECO:0000313" key="8">
    <source>
        <dbReference type="Proteomes" id="UP000494165"/>
    </source>
</evidence>
<dbReference type="InterPro" id="IPR050430">
    <property type="entry name" value="Peptidase_S1"/>
</dbReference>
<evidence type="ECO:0000259" key="6">
    <source>
        <dbReference type="PROSITE" id="PS50240"/>
    </source>
</evidence>
<protein>
    <recommendedName>
        <fullName evidence="6">Peptidase S1 domain-containing protein</fullName>
    </recommendedName>
</protein>
<evidence type="ECO:0000256" key="3">
    <source>
        <dbReference type="ARBA" id="ARBA00022825"/>
    </source>
</evidence>